<keyword evidence="4" id="KW-1133">Transmembrane helix</keyword>
<reference evidence="6" key="1">
    <citation type="submission" date="2022-01" db="EMBL/GenBank/DDBJ databases">
        <authorList>
            <person name="King R."/>
        </authorList>
    </citation>
    <scope>NUCLEOTIDE SEQUENCE</scope>
</reference>
<name>A0A9P0E8H7_NEZVI</name>
<evidence type="ECO:0000313" key="6">
    <source>
        <dbReference type="EMBL" id="CAH1392795.1"/>
    </source>
</evidence>
<evidence type="ECO:0000256" key="3">
    <source>
        <dbReference type="ARBA" id="ARBA00022737"/>
    </source>
</evidence>
<keyword evidence="4" id="KW-0472">Membrane</keyword>
<dbReference type="PANTHER" id="PTHR24369:SF210">
    <property type="entry name" value="CHAOPTIN-RELATED"/>
    <property type="match status" value="1"/>
</dbReference>
<dbReference type="SUPFAM" id="SSF52058">
    <property type="entry name" value="L domain-like"/>
    <property type="match status" value="1"/>
</dbReference>
<dbReference type="Proteomes" id="UP001152798">
    <property type="component" value="Chromosome 2"/>
</dbReference>
<evidence type="ECO:0000256" key="5">
    <source>
        <dbReference type="SAM" id="SignalP"/>
    </source>
</evidence>
<accession>A0A9P0E8H7</accession>
<feature type="chain" id="PRO_5040143838" evidence="5">
    <location>
        <begin position="19"/>
        <end position="457"/>
    </location>
</feature>
<dbReference type="PROSITE" id="PS51450">
    <property type="entry name" value="LRR"/>
    <property type="match status" value="1"/>
</dbReference>
<dbReference type="InterPro" id="IPR003591">
    <property type="entry name" value="Leu-rich_rpt_typical-subtyp"/>
</dbReference>
<dbReference type="OrthoDB" id="72369at2759"/>
<gene>
    <name evidence="6" type="ORF">NEZAVI_LOCUS3561</name>
</gene>
<dbReference type="Pfam" id="PF13855">
    <property type="entry name" value="LRR_8"/>
    <property type="match status" value="3"/>
</dbReference>
<keyword evidence="7" id="KW-1185">Reference proteome</keyword>
<sequence>MSLILWLSVAVFICCVHASAEICSICNCKGGIVDCSKQGLENHFNDSSWSGIIQVDSIVLDFNKIIHLKAFPLLGTTKLSIRHNYITKIDDAAFRFVTNLTELDLSYNHLTSAAFSPHIFKGNYSPQYYQPLNITILRLSGNMIHSLRNDIFEHLPNLRVLSIDSNPLKTIDTSTAIAISSIYHLEVLDISSAQLKSLPPTMLHGPMYLKVLNLSNNFFTDVPNTLGEVHSLEELVLDDNPISEIKSFPEIPTLKILKMNWMLALRKIANNSLSGLINLEELHCSHNRLLSSISENALMHRPLGNEETPTWPPLRKLLLHHNDLSYLDVNLLSRWDKLEYIDIQMNPWICDCNNQWMLTTLIPRINQTNSSLLFGIECNKPVEMEGQLLYQLSERSSHMRCLDLYGNQPDRDDVILIVVVILVFAIMPIVMAFIVFVLYKNVKNNYHHTSYKNLQNS</sequence>
<dbReference type="InterPro" id="IPR032675">
    <property type="entry name" value="LRR_dom_sf"/>
</dbReference>
<keyword evidence="4" id="KW-0812">Transmembrane</keyword>
<keyword evidence="2 5" id="KW-0732">Signal</keyword>
<keyword evidence="3" id="KW-0677">Repeat</keyword>
<dbReference type="Gene3D" id="3.80.10.10">
    <property type="entry name" value="Ribonuclease Inhibitor"/>
    <property type="match status" value="3"/>
</dbReference>
<feature type="signal peptide" evidence="5">
    <location>
        <begin position="1"/>
        <end position="18"/>
    </location>
</feature>
<dbReference type="InterPro" id="IPR001611">
    <property type="entry name" value="Leu-rich_rpt"/>
</dbReference>
<dbReference type="AlphaFoldDB" id="A0A9P0E8H7"/>
<dbReference type="SMART" id="SM00369">
    <property type="entry name" value="LRR_TYP"/>
    <property type="match status" value="8"/>
</dbReference>
<dbReference type="GO" id="GO:0005886">
    <property type="term" value="C:plasma membrane"/>
    <property type="evidence" value="ECO:0007669"/>
    <property type="project" value="TreeGrafter"/>
</dbReference>
<evidence type="ECO:0000313" key="7">
    <source>
        <dbReference type="Proteomes" id="UP001152798"/>
    </source>
</evidence>
<feature type="transmembrane region" description="Helical" evidence="4">
    <location>
        <begin position="414"/>
        <end position="439"/>
    </location>
</feature>
<dbReference type="PANTHER" id="PTHR24369">
    <property type="entry name" value="ANTIGEN BSP, PUTATIVE-RELATED"/>
    <property type="match status" value="1"/>
</dbReference>
<proteinExistence type="predicted"/>
<keyword evidence="1" id="KW-0433">Leucine-rich repeat</keyword>
<evidence type="ECO:0000256" key="4">
    <source>
        <dbReference type="SAM" id="Phobius"/>
    </source>
</evidence>
<organism evidence="6 7">
    <name type="scientific">Nezara viridula</name>
    <name type="common">Southern green stink bug</name>
    <name type="synonym">Cimex viridulus</name>
    <dbReference type="NCBI Taxonomy" id="85310"/>
    <lineage>
        <taxon>Eukaryota</taxon>
        <taxon>Metazoa</taxon>
        <taxon>Ecdysozoa</taxon>
        <taxon>Arthropoda</taxon>
        <taxon>Hexapoda</taxon>
        <taxon>Insecta</taxon>
        <taxon>Pterygota</taxon>
        <taxon>Neoptera</taxon>
        <taxon>Paraneoptera</taxon>
        <taxon>Hemiptera</taxon>
        <taxon>Heteroptera</taxon>
        <taxon>Panheteroptera</taxon>
        <taxon>Pentatomomorpha</taxon>
        <taxon>Pentatomoidea</taxon>
        <taxon>Pentatomidae</taxon>
        <taxon>Pentatominae</taxon>
        <taxon>Nezara</taxon>
    </lineage>
</organism>
<evidence type="ECO:0000256" key="1">
    <source>
        <dbReference type="ARBA" id="ARBA00022614"/>
    </source>
</evidence>
<dbReference type="InterPro" id="IPR050541">
    <property type="entry name" value="LRR_TM_domain-containing"/>
</dbReference>
<protein>
    <submittedName>
        <fullName evidence="6">Uncharacterized protein</fullName>
    </submittedName>
</protein>
<evidence type="ECO:0000256" key="2">
    <source>
        <dbReference type="ARBA" id="ARBA00022729"/>
    </source>
</evidence>
<dbReference type="EMBL" id="OV725078">
    <property type="protein sequence ID" value="CAH1392795.1"/>
    <property type="molecule type" value="Genomic_DNA"/>
</dbReference>